<name>A0A6C0KDH2_9ZZZZ</name>
<dbReference type="GO" id="GO:0030544">
    <property type="term" value="F:Hsp70 protein binding"/>
    <property type="evidence" value="ECO:0007669"/>
    <property type="project" value="InterPro"/>
</dbReference>
<dbReference type="PROSITE" id="PS00636">
    <property type="entry name" value="DNAJ_1"/>
    <property type="match status" value="1"/>
</dbReference>
<dbReference type="InterPro" id="IPR018253">
    <property type="entry name" value="DnaJ_domain_CS"/>
</dbReference>
<dbReference type="SUPFAM" id="SSF49493">
    <property type="entry name" value="HSP40/DnaJ peptide-binding domain"/>
    <property type="match status" value="2"/>
</dbReference>
<organism evidence="6">
    <name type="scientific">viral metagenome</name>
    <dbReference type="NCBI Taxonomy" id="1070528"/>
    <lineage>
        <taxon>unclassified sequences</taxon>
        <taxon>metagenomes</taxon>
        <taxon>organismal metagenomes</taxon>
    </lineage>
</organism>
<accession>A0A6C0KDH2</accession>
<dbReference type="FunFam" id="2.60.260.20:FF:000003">
    <property type="entry name" value="DnaJ subfamily A member 2"/>
    <property type="match status" value="1"/>
</dbReference>
<dbReference type="EMBL" id="MN740847">
    <property type="protein sequence ID" value="QHU14787.1"/>
    <property type="molecule type" value="Genomic_DNA"/>
</dbReference>
<dbReference type="Gene3D" id="2.60.260.20">
    <property type="entry name" value="Urease metallochaperone UreE, N-terminal domain"/>
    <property type="match status" value="2"/>
</dbReference>
<dbReference type="CDD" id="cd10747">
    <property type="entry name" value="DnaJ_C"/>
    <property type="match status" value="1"/>
</dbReference>
<dbReference type="InterPro" id="IPR008971">
    <property type="entry name" value="HSP40/DnaJ_pept-bd"/>
</dbReference>
<keyword evidence="3" id="KW-0863">Zinc-finger</keyword>
<dbReference type="AlphaFoldDB" id="A0A6C0KDH2"/>
<dbReference type="PROSITE" id="PS50076">
    <property type="entry name" value="DNAJ_2"/>
    <property type="match status" value="1"/>
</dbReference>
<dbReference type="CDD" id="cd06257">
    <property type="entry name" value="DnaJ"/>
    <property type="match status" value="1"/>
</dbReference>
<dbReference type="GO" id="GO:0051082">
    <property type="term" value="F:unfolded protein binding"/>
    <property type="evidence" value="ECO:0007669"/>
    <property type="project" value="InterPro"/>
</dbReference>
<evidence type="ECO:0000256" key="3">
    <source>
        <dbReference type="ARBA" id="ARBA00022771"/>
    </source>
</evidence>
<evidence type="ECO:0000259" key="5">
    <source>
        <dbReference type="PROSITE" id="PS50076"/>
    </source>
</evidence>
<dbReference type="InterPro" id="IPR036869">
    <property type="entry name" value="J_dom_sf"/>
</dbReference>
<keyword evidence="4" id="KW-0862">Zinc</keyword>
<reference evidence="6" key="1">
    <citation type="journal article" date="2020" name="Nature">
        <title>Giant virus diversity and host interactions through global metagenomics.</title>
        <authorList>
            <person name="Schulz F."/>
            <person name="Roux S."/>
            <person name="Paez-Espino D."/>
            <person name="Jungbluth S."/>
            <person name="Walsh D.A."/>
            <person name="Denef V.J."/>
            <person name="McMahon K.D."/>
            <person name="Konstantinidis K.T."/>
            <person name="Eloe-Fadrosh E.A."/>
            <person name="Kyrpides N.C."/>
            <person name="Woyke T."/>
        </authorList>
    </citation>
    <scope>NUCLEOTIDE SEQUENCE</scope>
    <source>
        <strain evidence="6">GVMAG-S-1102244-55</strain>
    </source>
</reference>
<dbReference type="InterPro" id="IPR002939">
    <property type="entry name" value="DnaJ_C"/>
</dbReference>
<keyword evidence="1" id="KW-0479">Metal-binding</keyword>
<dbReference type="PRINTS" id="PR00625">
    <property type="entry name" value="JDOMAIN"/>
</dbReference>
<protein>
    <recommendedName>
        <fullName evidence="5">J domain-containing protein</fullName>
    </recommendedName>
</protein>
<evidence type="ECO:0000256" key="2">
    <source>
        <dbReference type="ARBA" id="ARBA00022737"/>
    </source>
</evidence>
<dbReference type="SMART" id="SM00271">
    <property type="entry name" value="DnaJ"/>
    <property type="match status" value="1"/>
</dbReference>
<evidence type="ECO:0000313" key="6">
    <source>
        <dbReference type="EMBL" id="QHU14787.1"/>
    </source>
</evidence>
<dbReference type="GO" id="GO:0006457">
    <property type="term" value="P:protein folding"/>
    <property type="evidence" value="ECO:0007669"/>
    <property type="project" value="InterPro"/>
</dbReference>
<proteinExistence type="predicted"/>
<evidence type="ECO:0000256" key="1">
    <source>
        <dbReference type="ARBA" id="ARBA00022723"/>
    </source>
</evidence>
<dbReference type="SUPFAM" id="SSF46565">
    <property type="entry name" value="Chaperone J-domain"/>
    <property type="match status" value="1"/>
</dbReference>
<dbReference type="Gene3D" id="1.10.287.110">
    <property type="entry name" value="DnaJ domain"/>
    <property type="match status" value="1"/>
</dbReference>
<sequence length="313" mass="35241">MDYYKVLGVDSNSSQDVIKKAFRKLSLKHHPDRGGNAEEFKKINEAYSTLSDVEKKRMYDMKKNNPFMAGGGDGVDEIFKMFFGGGIPGMPPGMGMPGMNRNNIHMSTGGFGGIPGMPNVQIFRNGRPVNMAHQMAKPPPIIKKIEISLEDAYNGINYPIEIDRWIMVGNEKKNEKEKIYVNIHKGVDNGEIKIVRDKGHVLNDRLKGDVKVFIKIKTVNGELQRKGLNLLCEKNISLKEALCGFLFEIKHVNGKSYNIKHDKGNIIPPNFIKQINGLGMERNNIKGNLIIKFNISFPKTLTSEQIDQLEKIL</sequence>
<dbReference type="Pfam" id="PF01556">
    <property type="entry name" value="DnaJ_C"/>
    <property type="match status" value="1"/>
</dbReference>
<dbReference type="GO" id="GO:0008270">
    <property type="term" value="F:zinc ion binding"/>
    <property type="evidence" value="ECO:0007669"/>
    <property type="project" value="UniProtKB-KW"/>
</dbReference>
<dbReference type="InterPro" id="IPR044713">
    <property type="entry name" value="DNJA1/2-like"/>
</dbReference>
<dbReference type="Pfam" id="PF00226">
    <property type="entry name" value="DnaJ"/>
    <property type="match status" value="1"/>
</dbReference>
<evidence type="ECO:0000256" key="4">
    <source>
        <dbReference type="ARBA" id="ARBA00022833"/>
    </source>
</evidence>
<dbReference type="InterPro" id="IPR001623">
    <property type="entry name" value="DnaJ_domain"/>
</dbReference>
<keyword evidence="2" id="KW-0677">Repeat</keyword>
<dbReference type="PANTHER" id="PTHR43888">
    <property type="entry name" value="DNAJ-LIKE-2, ISOFORM A-RELATED"/>
    <property type="match status" value="1"/>
</dbReference>
<feature type="domain" description="J" evidence="5">
    <location>
        <begin position="2"/>
        <end position="63"/>
    </location>
</feature>